<comment type="caution">
    <text evidence="1">The sequence shown here is derived from an EMBL/GenBank/DDBJ whole genome shotgun (WGS) entry which is preliminary data.</text>
</comment>
<accession>A0ACC5YU17</accession>
<sequence length="100" mass="12096">MFMRDFALMRGTGTGTEPGTGSHDKVPEWCFFFFFFFFFFLQTSQYNFMTKMQSVLLHCYYKSNQRAINRADVIRQYVYVQLKKKEKKKKVLMSRVMRPN</sequence>
<evidence type="ECO:0000313" key="2">
    <source>
        <dbReference type="Proteomes" id="UP000830395"/>
    </source>
</evidence>
<organism evidence="1 2">
    <name type="scientific">Pangasius djambal</name>
    <dbReference type="NCBI Taxonomy" id="1691987"/>
    <lineage>
        <taxon>Eukaryota</taxon>
        <taxon>Metazoa</taxon>
        <taxon>Chordata</taxon>
        <taxon>Craniata</taxon>
        <taxon>Vertebrata</taxon>
        <taxon>Euteleostomi</taxon>
        <taxon>Actinopterygii</taxon>
        <taxon>Neopterygii</taxon>
        <taxon>Teleostei</taxon>
        <taxon>Ostariophysi</taxon>
        <taxon>Siluriformes</taxon>
        <taxon>Pangasiidae</taxon>
        <taxon>Pangasius</taxon>
    </lineage>
</organism>
<reference evidence="1" key="1">
    <citation type="submission" date="2020-02" db="EMBL/GenBank/DDBJ databases">
        <title>Genome sequencing of the panga catfish, Pangasius djambal.</title>
        <authorList>
            <person name="Wen M."/>
            <person name="Zahm M."/>
            <person name="Roques C."/>
            <person name="Cabau C."/>
            <person name="Klopp C."/>
            <person name="Donnadieu C."/>
            <person name="Jouanno E."/>
            <person name="Avarre J.-C."/>
            <person name="Campet M."/>
            <person name="Ha T."/>
            <person name="Dugue R."/>
            <person name="Lampietro C."/>
            <person name="Louis A."/>
            <person name="Herpin A."/>
            <person name="Echchiki A."/>
            <person name="Berthelot C."/>
            <person name="Parey E."/>
            <person name="Roest-Crollius H."/>
            <person name="Braasch I."/>
            <person name="Postlethwait J.H."/>
            <person name="Bobe J."/>
            <person name="Montfort J."/>
            <person name="Bouchez O."/>
            <person name="Begum T."/>
            <person name="Schartl M."/>
            <person name="Gustiano R."/>
            <person name="Guiguen Y."/>
        </authorList>
    </citation>
    <scope>NUCLEOTIDE SEQUENCE</scope>
    <source>
        <strain evidence="1">Pdj_M5554</strain>
    </source>
</reference>
<name>A0ACC5YU17_9TELE</name>
<protein>
    <submittedName>
        <fullName evidence="1">Uncharacterized protein</fullName>
    </submittedName>
</protein>
<dbReference type="EMBL" id="CM040987">
    <property type="protein sequence ID" value="MCJ8738935.1"/>
    <property type="molecule type" value="Genomic_DNA"/>
</dbReference>
<gene>
    <name evidence="1" type="ORF">PDJAM_G00041460</name>
</gene>
<dbReference type="Proteomes" id="UP000830395">
    <property type="component" value="Chromosome 13"/>
</dbReference>
<proteinExistence type="predicted"/>
<keyword evidence="2" id="KW-1185">Reference proteome</keyword>
<evidence type="ECO:0000313" key="1">
    <source>
        <dbReference type="EMBL" id="MCJ8738935.1"/>
    </source>
</evidence>